<organism evidence="3">
    <name type="scientific">Tanacetum cinerariifolium</name>
    <name type="common">Dalmatian daisy</name>
    <name type="synonym">Chrysanthemum cinerariifolium</name>
    <dbReference type="NCBI Taxonomy" id="118510"/>
    <lineage>
        <taxon>Eukaryota</taxon>
        <taxon>Viridiplantae</taxon>
        <taxon>Streptophyta</taxon>
        <taxon>Embryophyta</taxon>
        <taxon>Tracheophyta</taxon>
        <taxon>Spermatophyta</taxon>
        <taxon>Magnoliopsida</taxon>
        <taxon>eudicotyledons</taxon>
        <taxon>Gunneridae</taxon>
        <taxon>Pentapetalae</taxon>
        <taxon>asterids</taxon>
        <taxon>campanulids</taxon>
        <taxon>Asterales</taxon>
        <taxon>Asteraceae</taxon>
        <taxon>Asteroideae</taxon>
        <taxon>Anthemideae</taxon>
        <taxon>Anthemidinae</taxon>
        <taxon>Tanacetum</taxon>
    </lineage>
</organism>
<proteinExistence type="predicted"/>
<dbReference type="AlphaFoldDB" id="A0A699H262"/>
<dbReference type="Gene3D" id="2.40.70.10">
    <property type="entry name" value="Acid Proteases"/>
    <property type="match status" value="1"/>
</dbReference>
<feature type="region of interest" description="Disordered" evidence="1">
    <location>
        <begin position="869"/>
        <end position="901"/>
    </location>
</feature>
<feature type="domain" description="Integrase catalytic" evidence="2">
    <location>
        <begin position="569"/>
        <end position="763"/>
    </location>
</feature>
<name>A0A699H262_TANCI</name>
<accession>A0A699H262</accession>
<dbReference type="PANTHER" id="PTHR33067:SF35">
    <property type="entry name" value="ASPARTIC PEPTIDASE DDI1-TYPE DOMAIN-CONTAINING PROTEIN"/>
    <property type="match status" value="1"/>
</dbReference>
<evidence type="ECO:0000256" key="1">
    <source>
        <dbReference type="SAM" id="MobiDB-lite"/>
    </source>
</evidence>
<sequence length="1035" mass="117294">MVDLGANINVIPKTIFEHLKLAQLKKTAMLVEIADMTKRSLIEIVENVLVKIDKFLFPSDFVVMDMLNTYNKTMILGRPFLATIHAKIDVFNKEISLGIGGDRVTFDKNKKAHNFTTPIGEIYMINSTFNNENTFHTSSDASSRVEKTNDFHNENNYCNQEQGRSCKLKFDINLPNTHLCKPVKHILKGELKFWPTCNPNIRECNGDPEIYRMDKEGVIKNDLVKDPRERSFEDYKWIFNIEGDQLADEYELGIGKKGHMLHDIWENCKKVQRVIPNGDSPTPTRIIDGVVQVIASTTTEQRLAKKNELNARMSSIFIKMLSLLWRLLRRGLVAIKRQRKFRRLFSNSNMKTSMAKSPKALIKFMIGFKSLSTNWRFLRNKADLEEQSSNDLFNNLMIYEAEVKSSSPTSHNTQNIAFVSSNNMNITNESVSVVLGISAASSKALVSTLLNVDNLSDDMAMLTIRARRFLQKTRRNLGENGTAALSVMELVAMIGAFRVMKNLQIMPSWHLPPQAHEVLQVFDCDELNSSESDDNVSTSLVNDSETVPNVVHVKSNTNKTSKDMSNILRLDAPIIEDWTSDFEPESVSNQKEPCFVQTSKHVKTAKASVKTGNPHQALKDKGVIDSDFSKHITRNISYLLDFEDINRNSECVVLSSDFKLPDENHVFLRVPRENNMYNVDIKNLYGMKKIKREFSVARTLQHNGVAERKNRTLIKAAKTMLADSLLHIPFWVKVVNTTFYVQNRVLVTKPHNKTPYELLLGRSPSIGFMRPFRCLVTILNTLDPLGKFDGKADEGFLVGYSVNSKVFRVFNRNQPNHSTCIKENLDVGKARKETHFAQQYVLLPLWSTGLQDPQNIDADAVFDGKKHENEVHVSLSSSDKPKKHDEKTKREAKGKSHVDLSPGVRDLRDEFGEFSINSTNRVNVASAPVTVVGLNPTNSTNNFNDDSPSDNAVNMPALKDIVYLEYEEDVGTEVEFSNLETNIYVSPIPTTRVRKDHPITQIIGELTSAPQTRIIARMVKEQGGQNQINDEDFIL</sequence>
<evidence type="ECO:0000313" key="3">
    <source>
        <dbReference type="EMBL" id="GEX14866.1"/>
    </source>
</evidence>
<evidence type="ECO:0000259" key="2">
    <source>
        <dbReference type="PROSITE" id="PS50994"/>
    </source>
</evidence>
<dbReference type="InterPro" id="IPR036397">
    <property type="entry name" value="RNaseH_sf"/>
</dbReference>
<dbReference type="PANTHER" id="PTHR33067">
    <property type="entry name" value="RNA-DIRECTED DNA POLYMERASE-RELATED"/>
    <property type="match status" value="1"/>
</dbReference>
<gene>
    <name evidence="3" type="ORF">Tci_286841</name>
</gene>
<dbReference type="EMBL" id="BKCJ010092088">
    <property type="protein sequence ID" value="GEX14866.1"/>
    <property type="molecule type" value="Genomic_DNA"/>
</dbReference>
<feature type="compositionally biased region" description="Basic and acidic residues" evidence="1">
    <location>
        <begin position="879"/>
        <end position="898"/>
    </location>
</feature>
<dbReference type="GO" id="GO:0003676">
    <property type="term" value="F:nucleic acid binding"/>
    <property type="evidence" value="ECO:0007669"/>
    <property type="project" value="InterPro"/>
</dbReference>
<dbReference type="GO" id="GO:0015074">
    <property type="term" value="P:DNA integration"/>
    <property type="evidence" value="ECO:0007669"/>
    <property type="project" value="InterPro"/>
</dbReference>
<dbReference type="InterPro" id="IPR012337">
    <property type="entry name" value="RNaseH-like_sf"/>
</dbReference>
<feature type="non-terminal residue" evidence="3">
    <location>
        <position position="1035"/>
    </location>
</feature>
<dbReference type="InterPro" id="IPR021109">
    <property type="entry name" value="Peptidase_aspartic_dom_sf"/>
</dbReference>
<dbReference type="InterPro" id="IPR001584">
    <property type="entry name" value="Integrase_cat-core"/>
</dbReference>
<dbReference type="PROSITE" id="PS50994">
    <property type="entry name" value="INTEGRASE"/>
    <property type="match status" value="1"/>
</dbReference>
<dbReference type="Gene3D" id="3.30.420.10">
    <property type="entry name" value="Ribonuclease H-like superfamily/Ribonuclease H"/>
    <property type="match status" value="1"/>
</dbReference>
<protein>
    <submittedName>
        <fullName evidence="3">Retrovirus-related Pol polyprotein from transposon TNT 1-94</fullName>
    </submittedName>
</protein>
<reference evidence="3" key="1">
    <citation type="journal article" date="2019" name="Sci. Rep.">
        <title>Draft genome of Tanacetum cinerariifolium, the natural source of mosquito coil.</title>
        <authorList>
            <person name="Yamashiro T."/>
            <person name="Shiraishi A."/>
            <person name="Satake H."/>
            <person name="Nakayama K."/>
        </authorList>
    </citation>
    <scope>NUCLEOTIDE SEQUENCE</scope>
</reference>
<dbReference type="SUPFAM" id="SSF53098">
    <property type="entry name" value="Ribonuclease H-like"/>
    <property type="match status" value="1"/>
</dbReference>
<dbReference type="CDD" id="cd00303">
    <property type="entry name" value="retropepsin_like"/>
    <property type="match status" value="1"/>
</dbReference>
<comment type="caution">
    <text evidence="3">The sequence shown here is derived from an EMBL/GenBank/DDBJ whole genome shotgun (WGS) entry which is preliminary data.</text>
</comment>